<evidence type="ECO:0000313" key="10">
    <source>
        <dbReference type="EMBL" id="EPR34279.1"/>
    </source>
</evidence>
<evidence type="ECO:0000259" key="9">
    <source>
        <dbReference type="PROSITE" id="PS50887"/>
    </source>
</evidence>
<evidence type="ECO:0000256" key="5">
    <source>
        <dbReference type="ARBA" id="ARBA00022989"/>
    </source>
</evidence>
<comment type="caution">
    <text evidence="10">The sequence shown here is derived from an EMBL/GenBank/DDBJ whole genome shotgun (WGS) entry which is preliminary data.</text>
</comment>
<dbReference type="EMBL" id="ATHI01000013">
    <property type="protein sequence ID" value="EPR34279.1"/>
    <property type="molecule type" value="Genomic_DNA"/>
</dbReference>
<comment type="catalytic activity">
    <reaction evidence="7">
        <text>2 GTP = 3',3'-c-di-GMP + 2 diphosphate</text>
        <dbReference type="Rhea" id="RHEA:24898"/>
        <dbReference type="ChEBI" id="CHEBI:33019"/>
        <dbReference type="ChEBI" id="CHEBI:37565"/>
        <dbReference type="ChEBI" id="CHEBI:58805"/>
        <dbReference type="EC" id="2.7.7.65"/>
    </reaction>
</comment>
<name>S7UKD0_9BACT</name>
<keyword evidence="3" id="KW-1003">Cell membrane</keyword>
<dbReference type="PANTHER" id="PTHR45138:SF9">
    <property type="entry name" value="DIGUANYLATE CYCLASE DGCM-RELATED"/>
    <property type="match status" value="1"/>
</dbReference>
<evidence type="ECO:0000256" key="8">
    <source>
        <dbReference type="SAM" id="Phobius"/>
    </source>
</evidence>
<organism evidence="10 11">
    <name type="scientific">Alkalidesulfovibrio alkalitolerans DSM 16529</name>
    <dbReference type="NCBI Taxonomy" id="1121439"/>
    <lineage>
        <taxon>Bacteria</taxon>
        <taxon>Pseudomonadati</taxon>
        <taxon>Thermodesulfobacteriota</taxon>
        <taxon>Desulfovibrionia</taxon>
        <taxon>Desulfovibrionales</taxon>
        <taxon>Desulfovibrionaceae</taxon>
        <taxon>Alkalidesulfovibrio</taxon>
    </lineage>
</organism>
<dbReference type="Proteomes" id="UP000014975">
    <property type="component" value="Unassembled WGS sequence"/>
</dbReference>
<dbReference type="InterPro" id="IPR050469">
    <property type="entry name" value="Diguanylate_Cyclase"/>
</dbReference>
<feature type="domain" description="GGDEF" evidence="9">
    <location>
        <begin position="350"/>
        <end position="486"/>
    </location>
</feature>
<accession>S7UKD0</accession>
<dbReference type="InterPro" id="IPR029151">
    <property type="entry name" value="Sensor-like_sf"/>
</dbReference>
<dbReference type="GO" id="GO:0005886">
    <property type="term" value="C:plasma membrane"/>
    <property type="evidence" value="ECO:0007669"/>
    <property type="project" value="UniProtKB-SubCell"/>
</dbReference>
<evidence type="ECO:0000256" key="1">
    <source>
        <dbReference type="ARBA" id="ARBA00004651"/>
    </source>
</evidence>
<protein>
    <recommendedName>
        <fullName evidence="2">diguanylate cyclase</fullName>
        <ecNumber evidence="2">2.7.7.65</ecNumber>
    </recommendedName>
</protein>
<dbReference type="GO" id="GO:0052621">
    <property type="term" value="F:diguanylate cyclase activity"/>
    <property type="evidence" value="ECO:0007669"/>
    <property type="project" value="UniProtKB-EC"/>
</dbReference>
<dbReference type="InterPro" id="IPR029787">
    <property type="entry name" value="Nucleotide_cyclase"/>
</dbReference>
<evidence type="ECO:0000256" key="2">
    <source>
        <dbReference type="ARBA" id="ARBA00012528"/>
    </source>
</evidence>
<dbReference type="RefSeq" id="WP_020886802.1">
    <property type="nucleotide sequence ID" value="NZ_ATHI01000013.1"/>
</dbReference>
<dbReference type="EC" id="2.7.7.65" evidence="2"/>
<dbReference type="InterPro" id="IPR043128">
    <property type="entry name" value="Rev_trsase/Diguanyl_cyclase"/>
</dbReference>
<evidence type="ECO:0000256" key="7">
    <source>
        <dbReference type="ARBA" id="ARBA00034247"/>
    </source>
</evidence>
<feature type="transmembrane region" description="Helical" evidence="8">
    <location>
        <begin position="287"/>
        <end position="309"/>
    </location>
</feature>
<dbReference type="CDD" id="cd18773">
    <property type="entry name" value="PDC1_HK_sensor"/>
    <property type="match status" value="1"/>
</dbReference>
<dbReference type="SUPFAM" id="SSF55073">
    <property type="entry name" value="Nucleotide cyclase"/>
    <property type="match status" value="1"/>
</dbReference>
<evidence type="ECO:0000313" key="11">
    <source>
        <dbReference type="Proteomes" id="UP000014975"/>
    </source>
</evidence>
<dbReference type="CDD" id="cd12912">
    <property type="entry name" value="PDC2_MCP_like"/>
    <property type="match status" value="1"/>
</dbReference>
<sequence length="489" mass="54640">MNAKTKLLLAISAILVTAFVGVSALNYTLTRSALHEELLTKDLPLTRDNIHSGLVNQLSRPLMVASSMSADAFLKEWATNGERDVSRITDYLRGIQERYGYLSTFFVSAQTLRYYHFKGLHKVLSPASNHDMWYFGFVRSGREYRLDVDTDEASEGTLTIFLNFRVEDASGRLLGVTGVGLRLEHIADLIRSFQERYERTVYLVDWDGRVQVHSDLSLIERSSIRTMPGVEHLAESILATRGEPQSFEFTRDGRDILLTVRHIEDLDWYVIVEQDETAALSHARMNFLRTVGSGLIASLAVILLTLATINRYQRSLERLAVTDELTGAANRRRLDEAFKRAAYVHRRHGRDFSLVVMDIDDFKRVNDEMGHLAGDRVLKELARLLFTVVRPTDLVVRWGGDEFIVLAETDGGAAFSMAERISRLVRESGLAGPDAAADDPRRGLTICCGVAQYQSGETLDATLRRADAAMYACKSEGGDGVRAAACPTP</sequence>
<dbReference type="eggNOG" id="COG3706">
    <property type="taxonomic scope" value="Bacteria"/>
</dbReference>
<dbReference type="Pfam" id="PF00990">
    <property type="entry name" value="GGDEF"/>
    <property type="match status" value="1"/>
</dbReference>
<keyword evidence="11" id="KW-1185">Reference proteome</keyword>
<dbReference type="CDD" id="cd01949">
    <property type="entry name" value="GGDEF"/>
    <property type="match status" value="1"/>
</dbReference>
<comment type="subcellular location">
    <subcellularLocation>
        <location evidence="1">Cell membrane</location>
        <topology evidence="1">Multi-pass membrane protein</topology>
    </subcellularLocation>
</comment>
<evidence type="ECO:0000256" key="6">
    <source>
        <dbReference type="ARBA" id="ARBA00023136"/>
    </source>
</evidence>
<dbReference type="Gene3D" id="3.30.450.20">
    <property type="entry name" value="PAS domain"/>
    <property type="match status" value="1"/>
</dbReference>
<dbReference type="Pfam" id="PF02743">
    <property type="entry name" value="dCache_1"/>
    <property type="match status" value="1"/>
</dbReference>
<keyword evidence="6 8" id="KW-0472">Membrane</keyword>
<dbReference type="InterPro" id="IPR000160">
    <property type="entry name" value="GGDEF_dom"/>
</dbReference>
<evidence type="ECO:0000256" key="4">
    <source>
        <dbReference type="ARBA" id="ARBA00022692"/>
    </source>
</evidence>
<dbReference type="PANTHER" id="PTHR45138">
    <property type="entry name" value="REGULATORY COMPONENTS OF SENSORY TRANSDUCTION SYSTEM"/>
    <property type="match status" value="1"/>
</dbReference>
<dbReference type="FunFam" id="3.30.70.270:FF:000001">
    <property type="entry name" value="Diguanylate cyclase domain protein"/>
    <property type="match status" value="1"/>
</dbReference>
<dbReference type="PROSITE" id="PS50887">
    <property type="entry name" value="GGDEF"/>
    <property type="match status" value="1"/>
</dbReference>
<reference evidence="10 11" key="1">
    <citation type="journal article" date="2013" name="Genome Announc.">
        <title>Draft genome sequences for three mercury-methylating, sulfate-reducing bacteria.</title>
        <authorList>
            <person name="Brown S.D."/>
            <person name="Hurt R.A.Jr."/>
            <person name="Gilmour C.C."/>
            <person name="Elias D.A."/>
        </authorList>
    </citation>
    <scope>NUCLEOTIDE SEQUENCE [LARGE SCALE GENOMIC DNA]</scope>
    <source>
        <strain evidence="10 11">DSM 16529</strain>
    </source>
</reference>
<dbReference type="AlphaFoldDB" id="S7UKD0"/>
<dbReference type="STRING" id="1121439.dsat_2837"/>
<dbReference type="SUPFAM" id="SSF103190">
    <property type="entry name" value="Sensory domain-like"/>
    <property type="match status" value="1"/>
</dbReference>
<dbReference type="PATRIC" id="fig|1121439.3.peg.1352"/>
<evidence type="ECO:0000256" key="3">
    <source>
        <dbReference type="ARBA" id="ARBA00022475"/>
    </source>
</evidence>
<keyword evidence="5 8" id="KW-1133">Transmembrane helix</keyword>
<keyword evidence="4 8" id="KW-0812">Transmembrane</keyword>
<gene>
    <name evidence="10" type="ORF">dsat_2837</name>
</gene>
<dbReference type="Gene3D" id="3.30.70.270">
    <property type="match status" value="1"/>
</dbReference>
<dbReference type="SMART" id="SM00267">
    <property type="entry name" value="GGDEF"/>
    <property type="match status" value="1"/>
</dbReference>
<dbReference type="InterPro" id="IPR033479">
    <property type="entry name" value="dCache_1"/>
</dbReference>
<dbReference type="NCBIfam" id="TIGR00254">
    <property type="entry name" value="GGDEF"/>
    <property type="match status" value="1"/>
</dbReference>
<proteinExistence type="predicted"/>